<dbReference type="OrthoDB" id="6363519at2759"/>
<dbReference type="PANTHER" id="PTHR23278:SF19">
    <property type="entry name" value="OBSCURIN"/>
    <property type="match status" value="1"/>
</dbReference>
<evidence type="ECO:0000313" key="6">
    <source>
        <dbReference type="RefSeq" id="XP_047736585.1"/>
    </source>
</evidence>
<gene>
    <name evidence="6" type="primary">LOC108673928</name>
</gene>
<accession>A0A979FK29</accession>
<feature type="domain" description="Fibronectin type-III" evidence="4">
    <location>
        <begin position="71"/>
        <end position="163"/>
    </location>
</feature>
<dbReference type="RefSeq" id="XP_047736585.1">
    <property type="nucleotide sequence ID" value="XM_047880629.1"/>
</dbReference>
<dbReference type="KEGG" id="hazt:108673928"/>
<dbReference type="SUPFAM" id="SSF49265">
    <property type="entry name" value="Fibronectin type III"/>
    <property type="match status" value="1"/>
</dbReference>
<dbReference type="Proteomes" id="UP000694843">
    <property type="component" value="Unplaced"/>
</dbReference>
<evidence type="ECO:0000259" key="4">
    <source>
        <dbReference type="PROSITE" id="PS50853"/>
    </source>
</evidence>
<keyword evidence="2" id="KW-0812">Transmembrane</keyword>
<dbReference type="InterPro" id="IPR007110">
    <property type="entry name" value="Ig-like_dom"/>
</dbReference>
<dbReference type="InterPro" id="IPR003961">
    <property type="entry name" value="FN3_dom"/>
</dbReference>
<keyword evidence="2" id="KW-1133">Transmembrane helix</keyword>
<dbReference type="GeneID" id="108673928"/>
<feature type="non-terminal residue" evidence="6">
    <location>
        <position position="1"/>
    </location>
</feature>
<dbReference type="PANTHER" id="PTHR23278">
    <property type="entry name" value="SIDESTEP PROTEIN"/>
    <property type="match status" value="1"/>
</dbReference>
<feature type="domain" description="Ig-like" evidence="3">
    <location>
        <begin position="2"/>
        <end position="91"/>
    </location>
</feature>
<name>A0A979FK29_HYAAZ</name>
<keyword evidence="2" id="KW-0472">Membrane</keyword>
<protein>
    <submittedName>
        <fullName evidence="6">Uncharacterized protein LOC108673928</fullName>
    </submittedName>
</protein>
<dbReference type="PROSITE" id="PS50853">
    <property type="entry name" value="FN3"/>
    <property type="match status" value="1"/>
</dbReference>
<feature type="transmembrane region" description="Helical" evidence="2">
    <location>
        <begin position="180"/>
        <end position="202"/>
    </location>
</feature>
<sequence>APRCRWEQKRLLVSSGANVSVECAVDAHPPPTRFSWSLNTSQGVTLLKPDAACCHTSVSPQISVAILSPGEPASVERCSVHNRTPSSLHVTCRPATSSAGRYYMAVVEEPVSGRVVANISSESPDFIIRPLDPDPDYAVRVFSVNVRGRSLPYLLESFSLKVAENRMDADTAPPGTASPLLAGIIGSVVVLLALLTTSLLAATLRRYRARRLTAGRAVSLPSDCADKETADGISVNGDTTPGEYASGSLAGGSRLDLPVQGKGGRRRLSSGGLQDFCQEFALLESSAAVTPTPAVVQPERDIEFGRNATLSPEIQDSAATNSAEYSCGYRYIRRGSDFTCDDILNRNEIPPGIEQRHVGIRVDESLHKIRSRSPLPVRTRSDRSLPLWQYR</sequence>
<keyword evidence="5" id="KW-1185">Reference proteome</keyword>
<reference evidence="6" key="1">
    <citation type="submission" date="2025-08" db="UniProtKB">
        <authorList>
            <consortium name="RefSeq"/>
        </authorList>
    </citation>
    <scope>IDENTIFICATION</scope>
    <source>
        <tissue evidence="6">Whole organism</tissue>
    </source>
</reference>
<proteinExistence type="predicted"/>
<dbReference type="InterPro" id="IPR013783">
    <property type="entry name" value="Ig-like_fold"/>
</dbReference>
<dbReference type="InterPro" id="IPR036116">
    <property type="entry name" value="FN3_sf"/>
</dbReference>
<dbReference type="PROSITE" id="PS50835">
    <property type="entry name" value="IG_LIKE"/>
    <property type="match status" value="1"/>
</dbReference>
<dbReference type="AlphaFoldDB" id="A0A979FK29"/>
<evidence type="ECO:0000259" key="3">
    <source>
        <dbReference type="PROSITE" id="PS50835"/>
    </source>
</evidence>
<dbReference type="SMART" id="SM00060">
    <property type="entry name" value="FN3"/>
    <property type="match status" value="1"/>
</dbReference>
<organism evidence="5 6">
    <name type="scientific">Hyalella azteca</name>
    <name type="common">Amphipod</name>
    <dbReference type="NCBI Taxonomy" id="294128"/>
    <lineage>
        <taxon>Eukaryota</taxon>
        <taxon>Metazoa</taxon>
        <taxon>Ecdysozoa</taxon>
        <taxon>Arthropoda</taxon>
        <taxon>Crustacea</taxon>
        <taxon>Multicrustacea</taxon>
        <taxon>Malacostraca</taxon>
        <taxon>Eumalacostraca</taxon>
        <taxon>Peracarida</taxon>
        <taxon>Amphipoda</taxon>
        <taxon>Senticaudata</taxon>
        <taxon>Talitrida</taxon>
        <taxon>Talitroidea</taxon>
        <taxon>Hyalellidae</taxon>
        <taxon>Hyalella</taxon>
    </lineage>
</organism>
<evidence type="ECO:0000256" key="1">
    <source>
        <dbReference type="SAM" id="MobiDB-lite"/>
    </source>
</evidence>
<evidence type="ECO:0000256" key="2">
    <source>
        <dbReference type="SAM" id="Phobius"/>
    </source>
</evidence>
<feature type="region of interest" description="Disordered" evidence="1">
    <location>
        <begin position="229"/>
        <end position="251"/>
    </location>
</feature>
<evidence type="ECO:0000313" key="5">
    <source>
        <dbReference type="Proteomes" id="UP000694843"/>
    </source>
</evidence>
<dbReference type="CDD" id="cd00063">
    <property type="entry name" value="FN3"/>
    <property type="match status" value="1"/>
</dbReference>
<dbReference type="Gene3D" id="2.60.40.10">
    <property type="entry name" value="Immunoglobulins"/>
    <property type="match status" value="1"/>
</dbReference>